<accession>A0A1G9V1I5</accession>
<name>A0A1G9V1I5_9ACTN</name>
<evidence type="ECO:0000313" key="2">
    <source>
        <dbReference type="Proteomes" id="UP000198680"/>
    </source>
</evidence>
<dbReference type="AlphaFoldDB" id="A0A1G9V1I5"/>
<evidence type="ECO:0000313" key="1">
    <source>
        <dbReference type="EMBL" id="SDM65940.1"/>
    </source>
</evidence>
<dbReference type="EMBL" id="FNHE01000007">
    <property type="protein sequence ID" value="SDM65940.1"/>
    <property type="molecule type" value="Genomic_DNA"/>
</dbReference>
<dbReference type="Proteomes" id="UP000198680">
    <property type="component" value="Unassembled WGS sequence"/>
</dbReference>
<protein>
    <submittedName>
        <fullName evidence="1">Uncharacterized protein</fullName>
    </submittedName>
</protein>
<proteinExistence type="predicted"/>
<keyword evidence="2" id="KW-1185">Reference proteome</keyword>
<organism evidence="1 2">
    <name type="scientific">Geodermatophilus siccatus</name>
    <dbReference type="NCBI Taxonomy" id="1137991"/>
    <lineage>
        <taxon>Bacteria</taxon>
        <taxon>Bacillati</taxon>
        <taxon>Actinomycetota</taxon>
        <taxon>Actinomycetes</taxon>
        <taxon>Geodermatophilales</taxon>
        <taxon>Geodermatophilaceae</taxon>
        <taxon>Geodermatophilus</taxon>
    </lineage>
</organism>
<sequence length="96" mass="10514">MAILIAEIAQVGYTTVSHRVVLPTSSYVYATTFVSILSPQEKAPHWMVDAYIFAYNGANFIAPFTSAWEHANVTDVAFALAGTALEFSQSVCMVEY</sequence>
<gene>
    <name evidence="1" type="ORF">SAMN05660642_03042</name>
</gene>
<dbReference type="RefSeq" id="WP_091219831.1">
    <property type="nucleotide sequence ID" value="NZ_FNHE01000007.1"/>
</dbReference>
<reference evidence="2" key="1">
    <citation type="submission" date="2016-10" db="EMBL/GenBank/DDBJ databases">
        <authorList>
            <person name="Varghese N."/>
            <person name="Submissions S."/>
        </authorList>
    </citation>
    <scope>NUCLEOTIDE SEQUENCE [LARGE SCALE GENOMIC DNA]</scope>
    <source>
        <strain evidence="2">DSM 45419</strain>
    </source>
</reference>